<dbReference type="InterPro" id="IPR002125">
    <property type="entry name" value="CMP_dCMP_dom"/>
</dbReference>
<dbReference type="InterPro" id="IPR004794">
    <property type="entry name" value="Eubact_RibD"/>
</dbReference>
<dbReference type="GO" id="GO:0009231">
    <property type="term" value="P:riboflavin biosynthetic process"/>
    <property type="evidence" value="ECO:0007669"/>
    <property type="project" value="UniProtKB-UniPathway"/>
</dbReference>
<dbReference type="EMBL" id="GIBP01003425">
    <property type="protein sequence ID" value="NDV32394.1"/>
    <property type="molecule type" value="Transcribed_RNA"/>
</dbReference>
<dbReference type="PANTHER" id="PTHR38011:SF7">
    <property type="entry name" value="2,5-DIAMINO-6-RIBOSYLAMINO-4(3H)-PYRIMIDINONE 5'-PHOSPHATE REDUCTASE"/>
    <property type="match status" value="1"/>
</dbReference>
<dbReference type="InterPro" id="IPR002734">
    <property type="entry name" value="RibDG_C"/>
</dbReference>
<evidence type="ECO:0000256" key="4">
    <source>
        <dbReference type="ARBA" id="ARBA00023002"/>
    </source>
</evidence>
<dbReference type="Gene3D" id="3.40.140.10">
    <property type="entry name" value="Cytidine Deaminase, domain 2"/>
    <property type="match status" value="1"/>
</dbReference>
<keyword evidence="3" id="KW-0521">NADP</keyword>
<evidence type="ECO:0000256" key="3">
    <source>
        <dbReference type="ARBA" id="ARBA00022857"/>
    </source>
</evidence>
<dbReference type="InterPro" id="IPR016193">
    <property type="entry name" value="Cytidine_deaminase-like"/>
</dbReference>
<dbReference type="GO" id="GO:0008835">
    <property type="term" value="F:diaminohydroxyphosphoribosylaminopyrimidine deaminase activity"/>
    <property type="evidence" value="ECO:0007669"/>
    <property type="project" value="InterPro"/>
</dbReference>
<evidence type="ECO:0000313" key="7">
    <source>
        <dbReference type="EMBL" id="NDV32394.1"/>
    </source>
</evidence>
<dbReference type="PROSITE" id="PS51747">
    <property type="entry name" value="CYT_DCMP_DEAMINASES_2"/>
    <property type="match status" value="1"/>
</dbReference>
<dbReference type="InterPro" id="IPR011549">
    <property type="entry name" value="RibD_C"/>
</dbReference>
<dbReference type="Pfam" id="PF00383">
    <property type="entry name" value="dCMP_cyt_deam_1"/>
    <property type="match status" value="1"/>
</dbReference>
<dbReference type="InterPro" id="IPR050765">
    <property type="entry name" value="Riboflavin_Biosynth_HTPR"/>
</dbReference>
<reference evidence="7" key="1">
    <citation type="journal article" date="2020" name="J. Eukaryot. Microbiol.">
        <title>De novo Sequencing, Assembly and Annotation of the Transcriptome for the Free-Living Testate Amoeba Arcella intermedia.</title>
        <authorList>
            <person name="Ribeiro G.M."/>
            <person name="Porfirio-Sousa A.L."/>
            <person name="Maurer-Alcala X.X."/>
            <person name="Katz L.A."/>
            <person name="Lahr D.J.G."/>
        </authorList>
    </citation>
    <scope>NUCLEOTIDE SEQUENCE</scope>
</reference>
<dbReference type="Gene3D" id="3.40.430.10">
    <property type="entry name" value="Dihydrofolate Reductase, subunit A"/>
    <property type="match status" value="1"/>
</dbReference>
<dbReference type="AlphaFoldDB" id="A0A6B2L5Z4"/>
<dbReference type="NCBIfam" id="TIGR00326">
    <property type="entry name" value="eubact_ribD"/>
    <property type="match status" value="1"/>
</dbReference>
<evidence type="ECO:0000256" key="2">
    <source>
        <dbReference type="ARBA" id="ARBA00013173"/>
    </source>
</evidence>
<dbReference type="EC" id="1.1.1.193" evidence="2"/>
<dbReference type="UniPathway" id="UPA00275">
    <property type="reaction ID" value="UER00402"/>
</dbReference>
<dbReference type="NCBIfam" id="TIGR00227">
    <property type="entry name" value="ribD_Cterm"/>
    <property type="match status" value="1"/>
</dbReference>
<dbReference type="PANTHER" id="PTHR38011">
    <property type="entry name" value="DIHYDROFOLATE REDUCTASE FAMILY PROTEIN (AFU_ORTHOLOGUE AFUA_8G06820)"/>
    <property type="match status" value="1"/>
</dbReference>
<proteinExistence type="predicted"/>
<comment type="pathway">
    <text evidence="1">Cofactor biosynthesis; riboflavin biosynthesis; 5-amino-6-(D-ribitylamino)uracil from GTP: step 3/4.</text>
</comment>
<keyword evidence="5" id="KW-0511">Multifunctional enzyme</keyword>
<dbReference type="SUPFAM" id="SSF53597">
    <property type="entry name" value="Dihydrofolate reductase-like"/>
    <property type="match status" value="1"/>
</dbReference>
<name>A0A6B2L5Z4_9EUKA</name>
<sequence>MMEAIRVGEFGRFTAPPNPWVGCVLANGGSIIGIGFHAKAGKPHAEIMAFLDAERKGNAHLIKGCTAYVTLEPCHHFGRTPPCDQEVLRRGVARCVVAIPDPDSRVDGKGLNLLQSNNIDIKVGVCQAEAEKSLAPYLHLRRTGRSYIVIKSACSLDGKIACSDGTSQWITGPESRARVHRIRAESQAIIVGSETAVTDNPMLNVRGVDFPAVNPTLETGTEVAVNEIYVASDLPLYSAGGDVGRTVKPLRVVLDARGRVTSGHLLDQTIGPTLIFTTHKAPKESLQAWEKAQVEVKLIGPGEEGGVDLKEVVHVLSSRGIIQILVEGGALIQNQFMASRLGNKLELFYGSCFIGHSGRPWAKLNFHENIKDVQFHTLESLQKLGNDVHLTYTLHHT</sequence>
<dbReference type="GO" id="GO:0008703">
    <property type="term" value="F:5-amino-6-(5-phosphoribosylamino)uracil reductase activity"/>
    <property type="evidence" value="ECO:0007669"/>
    <property type="project" value="UniProtKB-EC"/>
</dbReference>
<evidence type="ECO:0000256" key="5">
    <source>
        <dbReference type="ARBA" id="ARBA00023268"/>
    </source>
</evidence>
<organism evidence="7">
    <name type="scientific">Arcella intermedia</name>
    <dbReference type="NCBI Taxonomy" id="1963864"/>
    <lineage>
        <taxon>Eukaryota</taxon>
        <taxon>Amoebozoa</taxon>
        <taxon>Tubulinea</taxon>
        <taxon>Elardia</taxon>
        <taxon>Arcellinida</taxon>
        <taxon>Sphaerothecina</taxon>
        <taxon>Arcellidae</taxon>
        <taxon>Arcella</taxon>
    </lineage>
</organism>
<dbReference type="InterPro" id="IPR024072">
    <property type="entry name" value="DHFR-like_dom_sf"/>
</dbReference>
<protein>
    <recommendedName>
        <fullName evidence="2">5-amino-6-(5-phosphoribosylamino)uracil reductase</fullName>
        <ecNumber evidence="2">1.1.1.193</ecNumber>
    </recommendedName>
</protein>
<accession>A0A6B2L5Z4</accession>
<feature type="domain" description="CMP/dCMP-type deaminase" evidence="6">
    <location>
        <begin position="1"/>
        <end position="114"/>
    </location>
</feature>
<dbReference type="SUPFAM" id="SSF53927">
    <property type="entry name" value="Cytidine deaminase-like"/>
    <property type="match status" value="1"/>
</dbReference>
<dbReference type="Pfam" id="PF01872">
    <property type="entry name" value="RibD_C"/>
    <property type="match status" value="1"/>
</dbReference>
<dbReference type="CDD" id="cd01284">
    <property type="entry name" value="Riboflavin_deaminase-reductase"/>
    <property type="match status" value="1"/>
</dbReference>
<dbReference type="GO" id="GO:0050661">
    <property type="term" value="F:NADP binding"/>
    <property type="evidence" value="ECO:0007669"/>
    <property type="project" value="InterPro"/>
</dbReference>
<keyword evidence="4" id="KW-0560">Oxidoreductase</keyword>
<dbReference type="PIRSF" id="PIRSF006769">
    <property type="entry name" value="RibD"/>
    <property type="match status" value="1"/>
</dbReference>
<evidence type="ECO:0000256" key="1">
    <source>
        <dbReference type="ARBA" id="ARBA00004910"/>
    </source>
</evidence>
<evidence type="ECO:0000259" key="6">
    <source>
        <dbReference type="PROSITE" id="PS51747"/>
    </source>
</evidence>